<protein>
    <submittedName>
        <fullName evidence="1">Uncharacterized protein</fullName>
    </submittedName>
</protein>
<dbReference type="EMBL" id="CM046391">
    <property type="protein sequence ID" value="KAI8557917.1"/>
    <property type="molecule type" value="Genomic_DNA"/>
</dbReference>
<accession>A0ACC0NX47</accession>
<name>A0ACC0NX47_RHOML</name>
<reference evidence="1" key="1">
    <citation type="submission" date="2022-02" db="EMBL/GenBank/DDBJ databases">
        <title>Plant Genome Project.</title>
        <authorList>
            <person name="Zhang R.-G."/>
        </authorList>
    </citation>
    <scope>NUCLEOTIDE SEQUENCE</scope>
    <source>
        <strain evidence="1">AT1</strain>
    </source>
</reference>
<sequence>MLVISDSETQQCEDVEGAKIRLLCCRGVVVNDGRQQAEHHVLNLRGDGSFYGRRRSHPDRRRMAAVIPCLTMGRFPGLTTFAALGGTTLCCIGGDSPDLFLFDVTKHDELWRKGPSIGFVLGWWLEAVNSLFLVAAQRHRIVLRGRRSTILARMTIPYQRASHRNCCYGSFQTVSDDDKKGSEKVPSHNFLSNVRRLLSTGTLGRAAMKYIAWSLEVICLNFLLFFAYIDSHADGNTISKVNKEVVDPEADAKRDQRTVYVSGIPLRASREEVNIFFSSVCKVRNIDLILDPSLRVPKAVGVLIAVVPCELLTPIGNWHLLLGQPMDVKPLNVGNSTAEKRSYIHTGKKNFLDKPWDMMTSDEALKEIDLKDIGTLRIWMKLFLPTFLFLFFLLLLLLLLLLLIMRYLYRLLVQHVSVFFLSAVRAVAEMMEAWTEGWWCGSGGVGVAQYGGFRAVAMKVERRRVLFLGNVRHRAKEKRRV</sequence>
<dbReference type="Proteomes" id="UP001062846">
    <property type="component" value="Chromosome 4"/>
</dbReference>
<evidence type="ECO:0000313" key="2">
    <source>
        <dbReference type="Proteomes" id="UP001062846"/>
    </source>
</evidence>
<proteinExistence type="predicted"/>
<keyword evidence="2" id="KW-1185">Reference proteome</keyword>
<organism evidence="1 2">
    <name type="scientific">Rhododendron molle</name>
    <name type="common">Chinese azalea</name>
    <name type="synonym">Azalea mollis</name>
    <dbReference type="NCBI Taxonomy" id="49168"/>
    <lineage>
        <taxon>Eukaryota</taxon>
        <taxon>Viridiplantae</taxon>
        <taxon>Streptophyta</taxon>
        <taxon>Embryophyta</taxon>
        <taxon>Tracheophyta</taxon>
        <taxon>Spermatophyta</taxon>
        <taxon>Magnoliopsida</taxon>
        <taxon>eudicotyledons</taxon>
        <taxon>Gunneridae</taxon>
        <taxon>Pentapetalae</taxon>
        <taxon>asterids</taxon>
        <taxon>Ericales</taxon>
        <taxon>Ericaceae</taxon>
        <taxon>Ericoideae</taxon>
        <taxon>Rhodoreae</taxon>
        <taxon>Rhododendron</taxon>
    </lineage>
</organism>
<evidence type="ECO:0000313" key="1">
    <source>
        <dbReference type="EMBL" id="KAI8557917.1"/>
    </source>
</evidence>
<comment type="caution">
    <text evidence="1">The sequence shown here is derived from an EMBL/GenBank/DDBJ whole genome shotgun (WGS) entry which is preliminary data.</text>
</comment>
<gene>
    <name evidence="1" type="ORF">RHMOL_Rhmol04G0047900</name>
</gene>